<accession>A0A1Q6DUQ9</accession>
<sequence>MLAYKASQADKQIIEVEARNTTKSCSNPSYSNKVDKELSDRVHKCERCGLEIDRDLNAAINIVNRAIDLVKQGLSKVKALGHIDL</sequence>
<reference evidence="3" key="1">
    <citation type="submission" date="2016-12" db="EMBL/GenBank/DDBJ databases">
        <title>Discovery of methanogenic haloarchaea.</title>
        <authorList>
            <person name="Sorokin D.Y."/>
            <person name="Makarova K.S."/>
            <person name="Abbas B."/>
            <person name="Ferrer M."/>
            <person name="Golyshin P.N."/>
        </authorList>
    </citation>
    <scope>NUCLEOTIDE SEQUENCE [LARGE SCALE GENOMIC DNA]</scope>
    <source>
        <strain evidence="3">HMET1</strain>
    </source>
</reference>
<feature type="domain" description="Cas12f1-like TNB" evidence="2">
    <location>
        <begin position="1"/>
        <end position="62"/>
    </location>
</feature>
<dbReference type="EMBL" id="MSDW01000001">
    <property type="protein sequence ID" value="OKY78078.1"/>
    <property type="molecule type" value="Genomic_DNA"/>
</dbReference>
<name>A0A1Q6DUQ9_METT1</name>
<dbReference type="Pfam" id="PF07282">
    <property type="entry name" value="Cas12f1-like_TNB"/>
    <property type="match status" value="1"/>
</dbReference>
<keyword evidence="4" id="KW-1185">Reference proteome</keyword>
<dbReference type="InterPro" id="IPR010095">
    <property type="entry name" value="Cas12f1-like_TNB"/>
</dbReference>
<protein>
    <submittedName>
        <fullName evidence="3">IS605 OrfB-like transposable element containing RNAse H-like and Zn finger domain</fullName>
    </submittedName>
</protein>
<evidence type="ECO:0000259" key="2">
    <source>
        <dbReference type="Pfam" id="PF07282"/>
    </source>
</evidence>
<organism evidence="3 4">
    <name type="scientific">Methanohalarchaeum thermophilum</name>
    <dbReference type="NCBI Taxonomy" id="1903181"/>
    <lineage>
        <taxon>Archaea</taxon>
        <taxon>Methanobacteriati</taxon>
        <taxon>Methanobacteriota</taxon>
        <taxon>Methanonatronarchaeia</taxon>
        <taxon>Methanonatronarchaeales</taxon>
        <taxon>Methanonatronarchaeaceae</taxon>
        <taxon>Candidatus Methanohalarchaeum</taxon>
    </lineage>
</organism>
<evidence type="ECO:0000256" key="1">
    <source>
        <dbReference type="ARBA" id="ARBA00023125"/>
    </source>
</evidence>
<evidence type="ECO:0000313" key="4">
    <source>
        <dbReference type="Proteomes" id="UP000185744"/>
    </source>
</evidence>
<gene>
    <name evidence="3" type="ORF">BTN85_0563</name>
</gene>
<dbReference type="GO" id="GO:0003677">
    <property type="term" value="F:DNA binding"/>
    <property type="evidence" value="ECO:0007669"/>
    <property type="project" value="UniProtKB-KW"/>
</dbReference>
<keyword evidence="1" id="KW-0238">DNA-binding</keyword>
<comment type="caution">
    <text evidence="3">The sequence shown here is derived from an EMBL/GenBank/DDBJ whole genome shotgun (WGS) entry which is preliminary data.</text>
</comment>
<dbReference type="AlphaFoldDB" id="A0A1Q6DUQ9"/>
<dbReference type="InParanoid" id="A0A1Q6DUQ9"/>
<evidence type="ECO:0000313" key="3">
    <source>
        <dbReference type="EMBL" id="OKY78078.1"/>
    </source>
</evidence>
<proteinExistence type="predicted"/>
<dbReference type="Proteomes" id="UP000185744">
    <property type="component" value="Unassembled WGS sequence"/>
</dbReference>